<evidence type="ECO:0000259" key="9">
    <source>
        <dbReference type="PROSITE" id="PS52048"/>
    </source>
</evidence>
<feature type="domain" description="UCH catalytic" evidence="9">
    <location>
        <begin position="12"/>
        <end position="243"/>
    </location>
</feature>
<sequence length="250" mass="27301">MSSGHSMSSGIKWIPIEGNPDVMNQWAKKAGLDTSLFSFTDVYGLEPDLLAMVPRPVKAIILLSPWQPELRGPRDQEDLHIQHHGQYPIDPSVIWIKQTIGNACGTMGVLHALLNSHIPFGHDTWLYQLANECKGKDGYERAKILESSNTLAEIHHEAATGGQSITPQLEDKVEFGYTCFVEAPDPSAPGNGKTRIIELDGGRNGPVDKGDCRSFLEDVTSIIQEKFIKLTENAGFSVIALVGAPADNSK</sequence>
<evidence type="ECO:0000256" key="8">
    <source>
        <dbReference type="RuleBase" id="RU361215"/>
    </source>
</evidence>
<accession>A0A4R0RXB0</accession>
<evidence type="ECO:0000256" key="5">
    <source>
        <dbReference type="ARBA" id="ARBA00022801"/>
    </source>
</evidence>
<evidence type="ECO:0000256" key="6">
    <source>
        <dbReference type="ARBA" id="ARBA00022807"/>
    </source>
</evidence>
<keyword evidence="6 8" id="KW-0788">Thiol protease</keyword>
<dbReference type="Pfam" id="PF01088">
    <property type="entry name" value="Peptidase_C12"/>
    <property type="match status" value="1"/>
</dbReference>
<dbReference type="Gene3D" id="3.40.532.10">
    <property type="entry name" value="Peptidase C12, ubiquitin carboxyl-terminal hydrolase"/>
    <property type="match status" value="1"/>
</dbReference>
<dbReference type="PANTHER" id="PTHR10589:SF17">
    <property type="entry name" value="UBIQUITIN CARBOXYL-TERMINAL HYDROLASE"/>
    <property type="match status" value="1"/>
</dbReference>
<dbReference type="FunFam" id="3.40.532.10:FF:000006">
    <property type="entry name" value="Ubiquitin carboxyl-terminal hydrolase"/>
    <property type="match status" value="1"/>
</dbReference>
<dbReference type="STRING" id="92696.A0A4R0RXB0"/>
<evidence type="ECO:0000256" key="3">
    <source>
        <dbReference type="ARBA" id="ARBA00022670"/>
    </source>
</evidence>
<keyword evidence="3 8" id="KW-0645">Protease</keyword>
<dbReference type="GO" id="GO:0005737">
    <property type="term" value="C:cytoplasm"/>
    <property type="evidence" value="ECO:0007669"/>
    <property type="project" value="TreeGrafter"/>
</dbReference>
<keyword evidence="5 8" id="KW-0378">Hydrolase</keyword>
<comment type="caution">
    <text evidence="10">The sequence shown here is derived from an EMBL/GenBank/DDBJ whole genome shotgun (WGS) entry which is preliminary data.</text>
</comment>
<dbReference type="EMBL" id="RWJN01000092">
    <property type="protein sequence ID" value="TCD67604.1"/>
    <property type="molecule type" value="Genomic_DNA"/>
</dbReference>
<reference evidence="10 11" key="1">
    <citation type="submission" date="2018-11" db="EMBL/GenBank/DDBJ databases">
        <title>Genome assembly of Steccherinum ochraceum LE-BIN_3174, the white-rot fungus of the Steccherinaceae family (The Residual Polyporoid clade, Polyporales, Basidiomycota).</title>
        <authorList>
            <person name="Fedorova T.V."/>
            <person name="Glazunova O.A."/>
            <person name="Landesman E.O."/>
            <person name="Moiseenko K.V."/>
            <person name="Psurtseva N.V."/>
            <person name="Savinova O.S."/>
            <person name="Shakhova N.V."/>
            <person name="Tyazhelova T.V."/>
            <person name="Vasina D.V."/>
        </authorList>
    </citation>
    <scope>NUCLEOTIDE SEQUENCE [LARGE SCALE GENOMIC DNA]</scope>
    <source>
        <strain evidence="10 11">LE-BIN_3174</strain>
    </source>
</reference>
<dbReference type="OrthoDB" id="427186at2759"/>
<dbReference type="PROSITE" id="PS52048">
    <property type="entry name" value="UCH_DOMAIN"/>
    <property type="match status" value="1"/>
</dbReference>
<dbReference type="GO" id="GO:0006511">
    <property type="term" value="P:ubiquitin-dependent protein catabolic process"/>
    <property type="evidence" value="ECO:0007669"/>
    <property type="project" value="UniProtKB-UniRule"/>
</dbReference>
<keyword evidence="4 8" id="KW-0833">Ubl conjugation pathway</keyword>
<gene>
    <name evidence="10" type="primary">YUH1_2</name>
    <name evidence="10" type="ORF">EIP91_012235</name>
</gene>
<dbReference type="InterPro" id="IPR036959">
    <property type="entry name" value="Peptidase_C12_UCH_sf"/>
</dbReference>
<comment type="caution">
    <text evidence="7">Lacks conserved residue(s) required for the propagation of feature annotation.</text>
</comment>
<comment type="catalytic activity">
    <reaction evidence="1 8">
        <text>Thiol-dependent hydrolysis of ester, thioester, amide, peptide and isopeptide bonds formed by the C-terminal Gly of ubiquitin (a 76-residue protein attached to proteins as an intracellular targeting signal).</text>
        <dbReference type="EC" id="3.4.19.12"/>
    </reaction>
</comment>
<dbReference type="GO" id="GO:0016579">
    <property type="term" value="P:protein deubiquitination"/>
    <property type="evidence" value="ECO:0007669"/>
    <property type="project" value="TreeGrafter"/>
</dbReference>
<dbReference type="PANTHER" id="PTHR10589">
    <property type="entry name" value="UBIQUITIN CARBOXYL-TERMINAL HYDROLASE"/>
    <property type="match status" value="1"/>
</dbReference>
<evidence type="ECO:0000256" key="1">
    <source>
        <dbReference type="ARBA" id="ARBA00000707"/>
    </source>
</evidence>
<comment type="similarity">
    <text evidence="2 7 8">Belongs to the peptidase C12 family.</text>
</comment>
<dbReference type="EC" id="3.4.19.12" evidence="8"/>
<dbReference type="Proteomes" id="UP000292702">
    <property type="component" value="Unassembled WGS sequence"/>
</dbReference>
<dbReference type="InterPro" id="IPR001578">
    <property type="entry name" value="Peptidase_C12_UCH"/>
</dbReference>
<dbReference type="InterPro" id="IPR038765">
    <property type="entry name" value="Papain-like_cys_pep_sf"/>
</dbReference>
<evidence type="ECO:0000256" key="2">
    <source>
        <dbReference type="ARBA" id="ARBA00009326"/>
    </source>
</evidence>
<dbReference type="AlphaFoldDB" id="A0A4R0RXB0"/>
<dbReference type="PRINTS" id="PR00707">
    <property type="entry name" value="UBCTHYDRLASE"/>
</dbReference>
<dbReference type="SUPFAM" id="SSF54001">
    <property type="entry name" value="Cysteine proteinases"/>
    <property type="match status" value="1"/>
</dbReference>
<evidence type="ECO:0000313" key="11">
    <source>
        <dbReference type="Proteomes" id="UP000292702"/>
    </source>
</evidence>
<keyword evidence="11" id="KW-1185">Reference proteome</keyword>
<proteinExistence type="inferred from homology"/>
<evidence type="ECO:0000256" key="4">
    <source>
        <dbReference type="ARBA" id="ARBA00022786"/>
    </source>
</evidence>
<evidence type="ECO:0000256" key="7">
    <source>
        <dbReference type="PROSITE-ProRule" id="PRU01393"/>
    </source>
</evidence>
<protein>
    <recommendedName>
        <fullName evidence="8">Ubiquitin carboxyl-terminal hydrolase</fullName>
        <ecNumber evidence="8">3.4.19.12</ecNumber>
    </recommendedName>
</protein>
<dbReference type="GO" id="GO:0004843">
    <property type="term" value="F:cysteine-type deubiquitinase activity"/>
    <property type="evidence" value="ECO:0007669"/>
    <property type="project" value="UniProtKB-EC"/>
</dbReference>
<organism evidence="10 11">
    <name type="scientific">Steccherinum ochraceum</name>
    <dbReference type="NCBI Taxonomy" id="92696"/>
    <lineage>
        <taxon>Eukaryota</taxon>
        <taxon>Fungi</taxon>
        <taxon>Dikarya</taxon>
        <taxon>Basidiomycota</taxon>
        <taxon>Agaricomycotina</taxon>
        <taxon>Agaricomycetes</taxon>
        <taxon>Polyporales</taxon>
        <taxon>Steccherinaceae</taxon>
        <taxon>Steccherinum</taxon>
    </lineage>
</organism>
<evidence type="ECO:0000313" key="10">
    <source>
        <dbReference type="EMBL" id="TCD67604.1"/>
    </source>
</evidence>
<name>A0A4R0RXB0_9APHY</name>